<dbReference type="InterPro" id="IPR029044">
    <property type="entry name" value="Nucleotide-diphossugar_trans"/>
</dbReference>
<sequence length="275" mass="32079">MNILVTLDANYIVPLKVMLKSLFINTPNKSFDIYIIHSDLSEAQISSLQHYVREHNSNLIPVLIDGSTFDDAPVISHYTKAMYYRLLACELLPNNLDKILYLDPDILVINPIDELYDIDVSQYLFAAASHTRLTPLTKHINKLRLNTYDTNGYYNSGVLLMNLEMQRSRIKSEDIFDYVRKHRNELILPDQDILNSLYGELILPLDDSLYNFDVRKSKTYFIASSGQKDINWVMKNTVILHYCGKQKPWKKGYINRFGVLYKHYQSKVNDTKWGR</sequence>
<evidence type="ECO:0000256" key="2">
    <source>
        <dbReference type="ARBA" id="ARBA00022679"/>
    </source>
</evidence>
<evidence type="ECO:0000313" key="4">
    <source>
        <dbReference type="EMBL" id="PNT96027.1"/>
    </source>
</evidence>
<dbReference type="EMBL" id="NIOJ01000055">
    <property type="protein sequence ID" value="PNT96027.1"/>
    <property type="molecule type" value="Genomic_DNA"/>
</dbReference>
<dbReference type="AlphaFoldDB" id="A0A2K2F6N1"/>
<protein>
    <submittedName>
        <fullName evidence="4">Glycosyl transferase family 8</fullName>
    </submittedName>
</protein>
<dbReference type="InterPro" id="IPR002495">
    <property type="entry name" value="Glyco_trans_8"/>
</dbReference>
<evidence type="ECO:0000256" key="1">
    <source>
        <dbReference type="ARBA" id="ARBA00022676"/>
    </source>
</evidence>
<dbReference type="GO" id="GO:0046872">
    <property type="term" value="F:metal ion binding"/>
    <property type="evidence" value="ECO:0007669"/>
    <property type="project" value="UniProtKB-KW"/>
</dbReference>
<gene>
    <name evidence="4" type="ORF">CDQ84_15980</name>
</gene>
<dbReference type="SUPFAM" id="SSF53448">
    <property type="entry name" value="Nucleotide-diphospho-sugar transferases"/>
    <property type="match status" value="1"/>
</dbReference>
<dbReference type="KEGG" id="cthd:CDO33_05210"/>
<dbReference type="OrthoDB" id="9798746at2"/>
<dbReference type="PANTHER" id="PTHR13778:SF47">
    <property type="entry name" value="LIPOPOLYSACCHARIDE 1,3-GALACTOSYLTRANSFERASE"/>
    <property type="match status" value="1"/>
</dbReference>
<comment type="caution">
    <text evidence="4">The sequence shown here is derived from an EMBL/GenBank/DDBJ whole genome shotgun (WGS) entry which is preliminary data.</text>
</comment>
<dbReference type="InterPro" id="IPR050748">
    <property type="entry name" value="Glycosyltrans_8_dom-fam"/>
</dbReference>
<keyword evidence="5" id="KW-1185">Reference proteome</keyword>
<dbReference type="Proteomes" id="UP000236151">
    <property type="component" value="Unassembled WGS sequence"/>
</dbReference>
<dbReference type="CDD" id="cd04194">
    <property type="entry name" value="GT8_A4GalT_like"/>
    <property type="match status" value="1"/>
</dbReference>
<reference evidence="4 5" key="1">
    <citation type="submission" date="2017-06" db="EMBL/GenBank/DDBJ databases">
        <title>Investigating the central metabolism of Clostridium thermosuccinogenes.</title>
        <authorList>
            <person name="Koendjbiharie J.G."/>
            <person name="van Kranenburg R."/>
        </authorList>
    </citation>
    <scope>NUCLEOTIDE SEQUENCE [LARGE SCALE GENOMIC DNA]</scope>
    <source>
        <strain evidence="4 5">DSM 5806</strain>
    </source>
</reference>
<dbReference type="PANTHER" id="PTHR13778">
    <property type="entry name" value="GLYCOSYLTRANSFERASE 8 DOMAIN-CONTAINING PROTEIN"/>
    <property type="match status" value="1"/>
</dbReference>
<dbReference type="Pfam" id="PF01501">
    <property type="entry name" value="Glyco_transf_8"/>
    <property type="match status" value="1"/>
</dbReference>
<proteinExistence type="predicted"/>
<accession>A0A2K2F6N1</accession>
<keyword evidence="2 4" id="KW-0808">Transferase</keyword>
<organism evidence="4 5">
    <name type="scientific">Clostridium thermosuccinogenes</name>
    <dbReference type="NCBI Taxonomy" id="84032"/>
    <lineage>
        <taxon>Bacteria</taxon>
        <taxon>Bacillati</taxon>
        <taxon>Bacillota</taxon>
        <taxon>Clostridia</taxon>
        <taxon>Eubacteriales</taxon>
        <taxon>Clostridiaceae</taxon>
        <taxon>Clostridium</taxon>
    </lineage>
</organism>
<evidence type="ECO:0000313" key="5">
    <source>
        <dbReference type="Proteomes" id="UP000236151"/>
    </source>
</evidence>
<evidence type="ECO:0000256" key="3">
    <source>
        <dbReference type="ARBA" id="ARBA00022723"/>
    </source>
</evidence>
<name>A0A2K2F6N1_9CLOT</name>
<keyword evidence="1" id="KW-0328">Glycosyltransferase</keyword>
<dbReference type="GO" id="GO:0016757">
    <property type="term" value="F:glycosyltransferase activity"/>
    <property type="evidence" value="ECO:0007669"/>
    <property type="project" value="UniProtKB-KW"/>
</dbReference>
<keyword evidence="3" id="KW-0479">Metal-binding</keyword>
<dbReference type="Gene3D" id="3.90.550.10">
    <property type="entry name" value="Spore Coat Polysaccharide Biosynthesis Protein SpsA, Chain A"/>
    <property type="match status" value="1"/>
</dbReference>